<organism evidence="2 3">
    <name type="scientific">Paragemmobacter kunshanensis</name>
    <dbReference type="NCBI Taxonomy" id="2583234"/>
    <lineage>
        <taxon>Bacteria</taxon>
        <taxon>Pseudomonadati</taxon>
        <taxon>Pseudomonadota</taxon>
        <taxon>Alphaproteobacteria</taxon>
        <taxon>Rhodobacterales</taxon>
        <taxon>Paracoccaceae</taxon>
        <taxon>Paragemmobacter</taxon>
    </lineage>
</organism>
<evidence type="ECO:0000313" key="2">
    <source>
        <dbReference type="EMBL" id="NGQ90039.1"/>
    </source>
</evidence>
<keyword evidence="1" id="KW-1133">Transmembrane helix</keyword>
<evidence type="ECO:0000313" key="3">
    <source>
        <dbReference type="Proteomes" id="UP000474758"/>
    </source>
</evidence>
<keyword evidence="1" id="KW-0472">Membrane</keyword>
<feature type="transmembrane region" description="Helical" evidence="1">
    <location>
        <begin position="154"/>
        <end position="179"/>
    </location>
</feature>
<dbReference type="AlphaFoldDB" id="A0A6M1TJE2"/>
<feature type="transmembrane region" description="Helical" evidence="1">
    <location>
        <begin position="131"/>
        <end position="148"/>
    </location>
</feature>
<keyword evidence="3" id="KW-1185">Reference proteome</keyword>
<dbReference type="Proteomes" id="UP000474758">
    <property type="component" value="Unassembled WGS sequence"/>
</dbReference>
<comment type="caution">
    <text evidence="2">The sequence shown here is derived from an EMBL/GenBank/DDBJ whole genome shotgun (WGS) entry which is preliminary data.</text>
</comment>
<proteinExistence type="predicted"/>
<sequence length="236" mass="25354">MAQDIPPTETMETALRLRGDGLTPAGLRLGLRGGDVLERINGLPFRGNEAALQQRFAAAAGKPQALGFRRGAEEILVLADRAALGRWESIPCPPADAAAEVHRIDPAGLQNFEVMRSGDGVYDIYPMKPSVMAMIAPPLWLLQMRLWVQGATLVAGLVAAAVVTPWLAAAVWLAAGVWVRDSANAFLRMDRLGRGLGFAAVIAARNEAEAHRKHLVAQPGDRNLFATEPRRAEQAA</sequence>
<name>A0A6M1TJE2_9RHOB</name>
<protein>
    <submittedName>
        <fullName evidence="2">Uncharacterized protein</fullName>
    </submittedName>
</protein>
<reference evidence="2 3" key="1">
    <citation type="submission" date="2020-02" db="EMBL/GenBank/DDBJ databases">
        <title>Rhodobacter translucens sp. nov., a novel bacterium isolated from activated sludge.</title>
        <authorList>
            <person name="Liu J."/>
        </authorList>
    </citation>
    <scope>NUCLEOTIDE SEQUENCE [LARGE SCALE GENOMIC DNA]</scope>
    <source>
        <strain evidence="2 3">HX-7-19</strain>
    </source>
</reference>
<evidence type="ECO:0000256" key="1">
    <source>
        <dbReference type="SAM" id="Phobius"/>
    </source>
</evidence>
<accession>A0A6M1TJE2</accession>
<dbReference type="RefSeq" id="WP_165047275.1">
    <property type="nucleotide sequence ID" value="NZ_JAALFE010000003.1"/>
</dbReference>
<keyword evidence="1" id="KW-0812">Transmembrane</keyword>
<gene>
    <name evidence="2" type="ORF">G5V65_03965</name>
</gene>
<dbReference type="EMBL" id="JAALFE010000003">
    <property type="protein sequence ID" value="NGQ90039.1"/>
    <property type="molecule type" value="Genomic_DNA"/>
</dbReference>